<reference evidence="3" key="1">
    <citation type="submission" date="2022-01" db="EMBL/GenBank/DDBJ databases">
        <authorList>
            <person name="Braso-Vives M."/>
        </authorList>
    </citation>
    <scope>NUCLEOTIDE SEQUENCE</scope>
</reference>
<keyword evidence="1" id="KW-0802">TPR repeat</keyword>
<dbReference type="SUPFAM" id="SSF52200">
    <property type="entry name" value="Toll/Interleukin receptor TIR domain"/>
    <property type="match status" value="1"/>
</dbReference>
<dbReference type="InterPro" id="IPR035897">
    <property type="entry name" value="Toll_tir_struct_dom_sf"/>
</dbReference>
<dbReference type="OrthoDB" id="9982425at2759"/>
<name>A0A8J9ZWD4_BRALA</name>
<accession>A0A8J9ZWD4</accession>
<evidence type="ECO:0000259" key="2">
    <source>
        <dbReference type="PROSITE" id="PS50104"/>
    </source>
</evidence>
<protein>
    <submittedName>
        <fullName evidence="3">TLR2 protein</fullName>
    </submittedName>
</protein>
<feature type="repeat" description="TPR" evidence="1">
    <location>
        <begin position="279"/>
        <end position="312"/>
    </location>
</feature>
<dbReference type="InterPro" id="IPR019734">
    <property type="entry name" value="TPR_rpt"/>
</dbReference>
<dbReference type="SUPFAM" id="SSF48452">
    <property type="entry name" value="TPR-like"/>
    <property type="match status" value="1"/>
</dbReference>
<dbReference type="SMART" id="SM00255">
    <property type="entry name" value="TIR"/>
    <property type="match status" value="1"/>
</dbReference>
<dbReference type="SMART" id="SM00028">
    <property type="entry name" value="TPR"/>
    <property type="match status" value="2"/>
</dbReference>
<dbReference type="PANTHER" id="PTHR16253:SF0">
    <property type="entry name" value="TETRATRICOPEPTIDE REPEAT PROTEIN 22"/>
    <property type="match status" value="1"/>
</dbReference>
<dbReference type="GO" id="GO:0007165">
    <property type="term" value="P:signal transduction"/>
    <property type="evidence" value="ECO:0007669"/>
    <property type="project" value="InterPro"/>
</dbReference>
<dbReference type="InterPro" id="IPR000157">
    <property type="entry name" value="TIR_dom"/>
</dbReference>
<dbReference type="Pfam" id="PF13676">
    <property type="entry name" value="TIR_2"/>
    <property type="match status" value="1"/>
</dbReference>
<dbReference type="Gene3D" id="3.40.50.10140">
    <property type="entry name" value="Toll/interleukin-1 receptor homology (TIR) domain"/>
    <property type="match status" value="1"/>
</dbReference>
<evidence type="ECO:0000313" key="4">
    <source>
        <dbReference type="Proteomes" id="UP000838412"/>
    </source>
</evidence>
<feature type="domain" description="TIR" evidence="2">
    <location>
        <begin position="588"/>
        <end position="719"/>
    </location>
</feature>
<sequence length="726" mass="83404">MADSKSSSTVPKPGFFHLDLLNNNQQDVPPRHNGLHGRMELEKGPMESAMTNLLSVLEFHKIRGKGEARKLLEALTERDENNLNAIANKQFIYGQLMRAKDEMACRDRLQELLSDESDATTARNARCFAEQGYALLFVREDNKGTFGNKISQAISLLEKALDLVRDIDVVTEEERLVWKFYLGKCYGRSNQVRDQDKLPSARRMLIEVTKMNPRWEHSKFYIARAWAHLGDLESKCRERWTSYKSPDNLLEEILQTEEGHIGPQFGCYRKALEINPDDSEIYRRCGRSYMRREMYEEARQMLDKSIEMMPDSTSNWFAYHLRSDLNMRQYEQLVKDSPKGGALPSKQLLQRAKQDAHASWEGAMTPFNIYHLGKVCHRLAIHPVTNEVLNRDELGDALDNFAMALQVEDTFANPKIHAARGRSLEVAGEHEKATESYKRAVENDDATFTGNLAGVLRNLLKLYGSEDRHREHYIAELAFWINEGYKRYPDITRALQGCVFKFGNQMIQACQHLIDHGKFEVARICLGCFQRHNNFRYQRTAASMERKLPLVYDDRASGPDDMLSAQSKSDVRVNLPVAVEKPRHGQEFQYDFFVSHSSKDADWVDFALLPALEADLRFKGCVADRDFVPGKSVFDNIIYSIENSYKTLLILTPNFVTSEWCKYETEQALMESLKSKTGRVIPIMLHECDVPASVRTITYLDVSRDAIGSYDWLKLKKALEETPPTD</sequence>
<organism evidence="3 4">
    <name type="scientific">Branchiostoma lanceolatum</name>
    <name type="common">Common lancelet</name>
    <name type="synonym">Amphioxus lanceolatum</name>
    <dbReference type="NCBI Taxonomy" id="7740"/>
    <lineage>
        <taxon>Eukaryota</taxon>
        <taxon>Metazoa</taxon>
        <taxon>Chordata</taxon>
        <taxon>Cephalochordata</taxon>
        <taxon>Leptocardii</taxon>
        <taxon>Amphioxiformes</taxon>
        <taxon>Branchiostomatidae</taxon>
        <taxon>Branchiostoma</taxon>
    </lineage>
</organism>
<dbReference type="InterPro" id="IPR011990">
    <property type="entry name" value="TPR-like_helical_dom_sf"/>
</dbReference>
<dbReference type="PROSITE" id="PS50104">
    <property type="entry name" value="TIR"/>
    <property type="match status" value="1"/>
</dbReference>
<dbReference type="PANTHER" id="PTHR16253">
    <property type="entry name" value="TETRATRICOPEPTIDE REPEAT PROTEIN 22"/>
    <property type="match status" value="1"/>
</dbReference>
<evidence type="ECO:0000256" key="1">
    <source>
        <dbReference type="PROSITE-ProRule" id="PRU00339"/>
    </source>
</evidence>
<dbReference type="Proteomes" id="UP000838412">
    <property type="component" value="Chromosome 4"/>
</dbReference>
<gene>
    <name evidence="3" type="primary">TLR2</name>
    <name evidence="3" type="ORF">BLAG_LOCUS18094</name>
</gene>
<dbReference type="PROSITE" id="PS50005">
    <property type="entry name" value="TPR"/>
    <property type="match status" value="1"/>
</dbReference>
<dbReference type="AlphaFoldDB" id="A0A8J9ZWD4"/>
<keyword evidence="4" id="KW-1185">Reference proteome</keyword>
<dbReference type="InterPro" id="IPR042342">
    <property type="entry name" value="TTC22"/>
</dbReference>
<dbReference type="EMBL" id="OV696689">
    <property type="protein sequence ID" value="CAH1263386.1"/>
    <property type="molecule type" value="Genomic_DNA"/>
</dbReference>
<dbReference type="Gene3D" id="1.25.40.10">
    <property type="entry name" value="Tetratricopeptide repeat domain"/>
    <property type="match status" value="3"/>
</dbReference>
<evidence type="ECO:0000313" key="3">
    <source>
        <dbReference type="EMBL" id="CAH1263386.1"/>
    </source>
</evidence>
<proteinExistence type="predicted"/>